<dbReference type="PROSITE" id="PS00409">
    <property type="entry name" value="PROKAR_NTER_METHYL"/>
    <property type="match status" value="1"/>
</dbReference>
<keyword evidence="1" id="KW-0472">Membrane</keyword>
<evidence type="ECO:0000259" key="2">
    <source>
        <dbReference type="Pfam" id="PF08805"/>
    </source>
</evidence>
<keyword evidence="1" id="KW-1133">Transmembrane helix</keyword>
<keyword evidence="1" id="KW-0812">Transmembrane</keyword>
<dbReference type="OrthoDB" id="8683788at2"/>
<dbReference type="STRING" id="463040.CAL15_10280"/>
<accession>A0A1W6ZC57</accession>
<dbReference type="EMBL" id="CP021111">
    <property type="protein sequence ID" value="ARP94740.1"/>
    <property type="molecule type" value="Genomic_DNA"/>
</dbReference>
<proteinExistence type="predicted"/>
<dbReference type="InterPro" id="IPR012902">
    <property type="entry name" value="N_methyl_site"/>
</dbReference>
<evidence type="ECO:0000256" key="1">
    <source>
        <dbReference type="SAM" id="Phobius"/>
    </source>
</evidence>
<protein>
    <submittedName>
        <fullName evidence="3">Prepilin-type cleavage/methylation domain-containing protein</fullName>
    </submittedName>
</protein>
<name>A0A1W6ZC57_9BORD</name>
<feature type="transmembrane region" description="Helical" evidence="1">
    <location>
        <begin position="21"/>
        <end position="44"/>
    </location>
</feature>
<dbReference type="NCBIfam" id="TIGR02532">
    <property type="entry name" value="IV_pilin_GFxxxE"/>
    <property type="match status" value="1"/>
</dbReference>
<dbReference type="InterPro" id="IPR014911">
    <property type="entry name" value="PilS_N"/>
</dbReference>
<reference evidence="3 4" key="1">
    <citation type="submission" date="2017-05" db="EMBL/GenBank/DDBJ databases">
        <title>Complete and WGS of Bordetella genogroups.</title>
        <authorList>
            <person name="Spilker T."/>
            <person name="LiPuma J."/>
        </authorList>
    </citation>
    <scope>NUCLEOTIDE SEQUENCE [LARGE SCALE GENOMIC DNA]</scope>
    <source>
        <strain evidence="3 4">AU7206</strain>
    </source>
</reference>
<evidence type="ECO:0000313" key="4">
    <source>
        <dbReference type="Proteomes" id="UP000194161"/>
    </source>
</evidence>
<feature type="domain" description="Type 4 secretion system PilS N-terminal" evidence="2">
    <location>
        <begin position="115"/>
        <end position="203"/>
    </location>
</feature>
<keyword evidence="4" id="KW-1185">Reference proteome</keyword>
<dbReference type="Pfam" id="PF08805">
    <property type="entry name" value="PilS"/>
    <property type="match status" value="1"/>
</dbReference>
<organism evidence="3 4">
    <name type="scientific">Bordetella genomosp. 13</name>
    <dbReference type="NCBI Taxonomy" id="463040"/>
    <lineage>
        <taxon>Bacteria</taxon>
        <taxon>Pseudomonadati</taxon>
        <taxon>Pseudomonadota</taxon>
        <taxon>Betaproteobacteria</taxon>
        <taxon>Burkholderiales</taxon>
        <taxon>Alcaligenaceae</taxon>
        <taxon>Bordetella</taxon>
    </lineage>
</organism>
<evidence type="ECO:0000313" key="3">
    <source>
        <dbReference type="EMBL" id="ARP94740.1"/>
    </source>
</evidence>
<dbReference type="RefSeq" id="WP_086078506.1">
    <property type="nucleotide sequence ID" value="NZ_CP021111.1"/>
</dbReference>
<sequence length="204" mass="20304">MHCPSIAAVPRLQRGLSLIEVSIVTAIILLVSILGIPAIGNYVVENKVPNVGEELQRFVARTKANAQGAGPTPYAGIDTGALANALRDSSVLSVSGTGATSVVAHGLGGNGTAGNGVVTLAPAAFASGGAGSGFTLTLVNVSHAACPGIASVMQRAAEIISVRGQGGAVVVKDTTATPPLAYLATRAEAQCAQGDNNSFVFTAR</sequence>
<dbReference type="InterPro" id="IPR045584">
    <property type="entry name" value="Pilin-like"/>
</dbReference>
<dbReference type="AlphaFoldDB" id="A0A1W6ZC57"/>
<dbReference type="KEGG" id="bgm:CAL15_10280"/>
<gene>
    <name evidence="3" type="ORF">CAL15_10280</name>
</gene>
<dbReference type="Proteomes" id="UP000194161">
    <property type="component" value="Chromosome"/>
</dbReference>
<dbReference type="SUPFAM" id="SSF54523">
    <property type="entry name" value="Pili subunits"/>
    <property type="match status" value="1"/>
</dbReference>
<dbReference type="Gene3D" id="3.30.1690.10">
    <property type="entry name" value="TcpA-like pilin"/>
    <property type="match status" value="1"/>
</dbReference>